<gene>
    <name evidence="7" type="ORF">H6A34_08925</name>
</gene>
<dbReference type="RefSeq" id="WP_205105000.1">
    <property type="nucleotide sequence ID" value="NZ_JACJJG010000047.1"/>
</dbReference>
<comment type="similarity">
    <text evidence="1">Belongs to the low molecular weight phosphotyrosine protein phosphatase family.</text>
</comment>
<dbReference type="InterPro" id="IPR036196">
    <property type="entry name" value="Ptyr_pPase_sf"/>
</dbReference>
<feature type="active site" description="Nucleophile" evidence="5">
    <location>
        <position position="13"/>
    </location>
</feature>
<dbReference type="SMART" id="SM00226">
    <property type="entry name" value="LMWPc"/>
    <property type="match status" value="1"/>
</dbReference>
<evidence type="ECO:0000256" key="4">
    <source>
        <dbReference type="ARBA" id="ARBA00022912"/>
    </source>
</evidence>
<sequence length="166" mass="18709">MDILFVCLGNICRSPAAEAIMKEKLGQLGMAAADVTVDSAGIGSWHEGQLPDRRMRSHGADRGYDISSRARQIRREDFERFDYIFGMDHENMADLRRLARTDEERGKILCAADFMTRHPGYDTVPDPYYCGADGFELALDLIEDACDGIIARLFPDTRPHDTRHNA</sequence>
<evidence type="ECO:0000313" key="8">
    <source>
        <dbReference type="Proteomes" id="UP000706891"/>
    </source>
</evidence>
<dbReference type="Pfam" id="PF01451">
    <property type="entry name" value="LMWPc"/>
    <property type="match status" value="1"/>
</dbReference>
<dbReference type="CDD" id="cd16343">
    <property type="entry name" value="LMWPTP"/>
    <property type="match status" value="1"/>
</dbReference>
<accession>A0A938WSR3</accession>
<keyword evidence="3" id="KW-0378">Hydrolase</keyword>
<protein>
    <recommendedName>
        <fullName evidence="2">protein-tyrosine-phosphatase</fullName>
        <ecNumber evidence="2">3.1.3.48</ecNumber>
    </recommendedName>
</protein>
<keyword evidence="8" id="KW-1185">Reference proteome</keyword>
<dbReference type="InterPro" id="IPR023485">
    <property type="entry name" value="Ptyr_pPase"/>
</dbReference>
<dbReference type="InterPro" id="IPR050438">
    <property type="entry name" value="LMW_PTPase"/>
</dbReference>
<dbReference type="PANTHER" id="PTHR11717">
    <property type="entry name" value="LOW MOLECULAR WEIGHT PROTEIN TYROSINE PHOSPHATASE"/>
    <property type="match status" value="1"/>
</dbReference>
<name>A0A938WSR3_9BACT</name>
<dbReference type="Gene3D" id="3.40.50.2300">
    <property type="match status" value="1"/>
</dbReference>
<dbReference type="EMBL" id="JACJJG010000047">
    <property type="protein sequence ID" value="MBM6673996.1"/>
    <property type="molecule type" value="Genomic_DNA"/>
</dbReference>
<dbReference type="AlphaFoldDB" id="A0A938WSR3"/>
<dbReference type="EC" id="3.1.3.48" evidence="2"/>
<evidence type="ECO:0000313" key="7">
    <source>
        <dbReference type="EMBL" id="MBM6673996.1"/>
    </source>
</evidence>
<evidence type="ECO:0000256" key="5">
    <source>
        <dbReference type="PIRSR" id="PIRSR617867-1"/>
    </source>
</evidence>
<reference evidence="7" key="2">
    <citation type="journal article" date="2021" name="Sci. Rep.">
        <title>The distribution of antibiotic resistance genes in chicken gut microbiota commensals.</title>
        <authorList>
            <person name="Juricova H."/>
            <person name="Matiasovicova J."/>
            <person name="Kubasova T."/>
            <person name="Cejkova D."/>
            <person name="Rychlik I."/>
        </authorList>
    </citation>
    <scope>NUCLEOTIDE SEQUENCE</scope>
    <source>
        <strain evidence="7">An824</strain>
    </source>
</reference>
<evidence type="ECO:0000259" key="6">
    <source>
        <dbReference type="SMART" id="SM00226"/>
    </source>
</evidence>
<dbReference type="InterPro" id="IPR017867">
    <property type="entry name" value="Tyr_phospatase_low_mol_wt"/>
</dbReference>
<evidence type="ECO:0000256" key="3">
    <source>
        <dbReference type="ARBA" id="ARBA00022801"/>
    </source>
</evidence>
<feature type="active site" description="Nucleophile" evidence="5">
    <location>
        <position position="7"/>
    </location>
</feature>
<comment type="caution">
    <text evidence="7">The sequence shown here is derived from an EMBL/GenBank/DDBJ whole genome shotgun (WGS) entry which is preliminary data.</text>
</comment>
<dbReference type="Proteomes" id="UP000706891">
    <property type="component" value="Unassembled WGS sequence"/>
</dbReference>
<feature type="domain" description="Phosphotyrosine protein phosphatase I" evidence="6">
    <location>
        <begin position="1"/>
        <end position="152"/>
    </location>
</feature>
<keyword evidence="4" id="KW-0904">Protein phosphatase</keyword>
<dbReference type="SUPFAM" id="SSF52788">
    <property type="entry name" value="Phosphotyrosine protein phosphatases I"/>
    <property type="match status" value="1"/>
</dbReference>
<evidence type="ECO:0000256" key="2">
    <source>
        <dbReference type="ARBA" id="ARBA00013064"/>
    </source>
</evidence>
<proteinExistence type="inferred from homology"/>
<reference evidence="7" key="1">
    <citation type="submission" date="2020-08" db="EMBL/GenBank/DDBJ databases">
        <authorList>
            <person name="Cejkova D."/>
            <person name="Kubasova T."/>
            <person name="Jahodarova E."/>
            <person name="Rychlik I."/>
        </authorList>
    </citation>
    <scope>NUCLEOTIDE SEQUENCE</scope>
    <source>
        <strain evidence="7">An824</strain>
    </source>
</reference>
<dbReference type="PANTHER" id="PTHR11717:SF7">
    <property type="entry name" value="LOW MOLECULAR WEIGHT PHOSPHOTYROSINE PROTEIN PHOSPHATASE"/>
    <property type="match status" value="1"/>
</dbReference>
<evidence type="ECO:0000256" key="1">
    <source>
        <dbReference type="ARBA" id="ARBA00011063"/>
    </source>
</evidence>
<organism evidence="7 8">
    <name type="scientific">Marseilla massiliensis</name>
    <dbReference type="NCBI Taxonomy" id="1841864"/>
    <lineage>
        <taxon>Bacteria</taxon>
        <taxon>Pseudomonadati</taxon>
        <taxon>Bacteroidota</taxon>
        <taxon>Bacteroidia</taxon>
        <taxon>Bacteroidales</taxon>
        <taxon>Prevotellaceae</taxon>
        <taxon>Marseilla</taxon>
    </lineage>
</organism>
<feature type="active site" description="Proton donor" evidence="5">
    <location>
        <position position="126"/>
    </location>
</feature>
<dbReference type="GO" id="GO:0004725">
    <property type="term" value="F:protein tyrosine phosphatase activity"/>
    <property type="evidence" value="ECO:0007669"/>
    <property type="project" value="UniProtKB-EC"/>
</dbReference>
<dbReference type="PRINTS" id="PR00719">
    <property type="entry name" value="LMWPTPASE"/>
</dbReference>